<keyword evidence="1" id="KW-1133">Transmembrane helix</keyword>
<accession>A0A813ZBJ6</accession>
<keyword evidence="1" id="KW-0472">Membrane</keyword>
<dbReference type="Proteomes" id="UP000663879">
    <property type="component" value="Unassembled WGS sequence"/>
</dbReference>
<dbReference type="AlphaFoldDB" id="A0A813ZBJ6"/>
<feature type="transmembrane region" description="Helical" evidence="1">
    <location>
        <begin position="417"/>
        <end position="448"/>
    </location>
</feature>
<evidence type="ECO:0008006" key="5">
    <source>
        <dbReference type="Google" id="ProtNLM"/>
    </source>
</evidence>
<feature type="transmembrane region" description="Helical" evidence="1">
    <location>
        <begin position="500"/>
        <end position="528"/>
    </location>
</feature>
<dbReference type="EMBL" id="CAJNOC010001864">
    <property type="protein sequence ID" value="CAF0896653.1"/>
    <property type="molecule type" value="Genomic_DNA"/>
</dbReference>
<proteinExistence type="predicted"/>
<sequence>MFLIVFILIFETDLVFGLKRPVCFINDPCILTDYPYRRICNSLNESLSFNFIKSCLNDYSYLELCYDLKDNYRILDNNSFKSTLTMFENLKLRYSRIRFWNLKGIYLNTFNVNKTSSIINLSFYNSILKIYNSLQINYFSNRNFYTRIYFEDRIVYSEQVDPFLFSNIHVQNLKFSYMSNTFYRKNYIQFKNESSKDPNLKSNIESLILYQVENILINLDLVNKYLFAETIDLLISGKINQIEANVFKELKNLRFLYLDMYFVKGLFHKGLDWLNKINNDLRIDPLNSTDINLNKDRIFHIKIAYDTEQSDSRLLNANDIFPEEDFCLYEKFPFNQMIFLTVDDLEKEYFPNYYNYTCTLKWIQKYNTKYLSYDIRFFYVKNNDFGNFNECDYEYLVKNCKFNTTPIRLDLQILREFIIVFNSIILIFFIPILSLVLILMSIIIYNALKDKKFKNTIYQYLRSYSLLSLTYTILTLLNLLNECSFPTGLICSSVYNNPYVQYYQIIFIDFLSNIIKFALNSNILGFSLHRIYLIEKKHSKFSIIFNKITFRKFCIITLIIGTLINLIQLYTHSLNLLDPSEDYPKTSLLFGDYLTEKIYTIIKSIYLLSNFFNSILFWFLNLIVDVILILKFSSSLEESEKLKCKMNSKIRDLNKGKNMKKRILYLTILNTSLGVFLKFFEIFPSVHAFLVNLIASNFTIENYMQFFLNVICGHLLFHKLMKNVCQLFFIFNILIADLYFLISDSKLRNTFGGFISAFSPSRNQSQMPQSSDSEHFSGLKKIIKNEFIYNFDNFFLK</sequence>
<evidence type="ECO:0000313" key="4">
    <source>
        <dbReference type="Proteomes" id="UP000663879"/>
    </source>
</evidence>
<dbReference type="OrthoDB" id="10246186at2759"/>
<feature type="transmembrane region" description="Helical" evidence="1">
    <location>
        <begin position="663"/>
        <end position="680"/>
    </location>
</feature>
<protein>
    <recommendedName>
        <fullName evidence="5">G-protein coupled receptors family 1 profile domain-containing protein</fullName>
    </recommendedName>
</protein>
<feature type="transmembrane region" description="Helical" evidence="1">
    <location>
        <begin position="615"/>
        <end position="633"/>
    </location>
</feature>
<evidence type="ECO:0000256" key="2">
    <source>
        <dbReference type="SAM" id="SignalP"/>
    </source>
</evidence>
<feature type="transmembrane region" description="Helical" evidence="1">
    <location>
        <begin position="549"/>
        <end position="570"/>
    </location>
</feature>
<keyword evidence="2" id="KW-0732">Signal</keyword>
<evidence type="ECO:0000256" key="1">
    <source>
        <dbReference type="SAM" id="Phobius"/>
    </source>
</evidence>
<feature type="chain" id="PRO_5032971656" description="G-protein coupled receptors family 1 profile domain-containing protein" evidence="2">
    <location>
        <begin position="18"/>
        <end position="797"/>
    </location>
</feature>
<keyword evidence="1" id="KW-0812">Transmembrane</keyword>
<name>A0A813ZBJ6_9BILA</name>
<reference evidence="3" key="1">
    <citation type="submission" date="2021-02" db="EMBL/GenBank/DDBJ databases">
        <authorList>
            <person name="Nowell W R."/>
        </authorList>
    </citation>
    <scope>NUCLEOTIDE SEQUENCE</scope>
    <source>
        <strain evidence="3">Ploen Becks lab</strain>
    </source>
</reference>
<organism evidence="3 4">
    <name type="scientific">Brachionus calyciflorus</name>
    <dbReference type="NCBI Taxonomy" id="104777"/>
    <lineage>
        <taxon>Eukaryota</taxon>
        <taxon>Metazoa</taxon>
        <taxon>Spiralia</taxon>
        <taxon>Gnathifera</taxon>
        <taxon>Rotifera</taxon>
        <taxon>Eurotatoria</taxon>
        <taxon>Monogononta</taxon>
        <taxon>Pseudotrocha</taxon>
        <taxon>Ploima</taxon>
        <taxon>Brachionidae</taxon>
        <taxon>Brachionus</taxon>
    </lineage>
</organism>
<feature type="transmembrane region" description="Helical" evidence="1">
    <location>
        <begin position="460"/>
        <end position="480"/>
    </location>
</feature>
<keyword evidence="4" id="KW-1185">Reference proteome</keyword>
<feature type="signal peptide" evidence="2">
    <location>
        <begin position="1"/>
        <end position="17"/>
    </location>
</feature>
<evidence type="ECO:0000313" key="3">
    <source>
        <dbReference type="EMBL" id="CAF0896653.1"/>
    </source>
</evidence>
<gene>
    <name evidence="3" type="ORF">OXX778_LOCUS11188</name>
</gene>
<comment type="caution">
    <text evidence="3">The sequence shown here is derived from an EMBL/GenBank/DDBJ whole genome shotgun (WGS) entry which is preliminary data.</text>
</comment>
<feature type="transmembrane region" description="Helical" evidence="1">
    <location>
        <begin position="700"/>
        <end position="717"/>
    </location>
</feature>
<feature type="transmembrane region" description="Helical" evidence="1">
    <location>
        <begin position="724"/>
        <end position="742"/>
    </location>
</feature>